<sequence>MIWGRPWPTLRERARSRRSSRNPPRSPHSPGRSNPASVRPHCRRFRAPRPPAAARETCGRRQRSRRQCQESEGGWRGQRWKGRRRGAHHKRRDSRRGQGLVCRLRRTRGWRDRRPVS</sequence>
<feature type="region of interest" description="Disordered" evidence="1">
    <location>
        <begin position="1"/>
        <end position="117"/>
    </location>
</feature>
<dbReference type="Proteomes" id="UP001055439">
    <property type="component" value="Chromosome 1"/>
</dbReference>
<accession>A0A9E7EEP8</accession>
<dbReference type="AlphaFoldDB" id="A0A9E7EEP8"/>
<evidence type="ECO:0000313" key="2">
    <source>
        <dbReference type="EMBL" id="URD75563.1"/>
    </source>
</evidence>
<proteinExistence type="predicted"/>
<feature type="compositionally biased region" description="Basic residues" evidence="1">
    <location>
        <begin position="78"/>
        <end position="94"/>
    </location>
</feature>
<evidence type="ECO:0000256" key="1">
    <source>
        <dbReference type="SAM" id="MobiDB-lite"/>
    </source>
</evidence>
<dbReference type="EMBL" id="CP097502">
    <property type="protein sequence ID" value="URD75563.1"/>
    <property type="molecule type" value="Genomic_DNA"/>
</dbReference>
<name>A0A9E7EEP8_9LILI</name>
<organism evidence="2 3">
    <name type="scientific">Musa troglodytarum</name>
    <name type="common">fe'i banana</name>
    <dbReference type="NCBI Taxonomy" id="320322"/>
    <lineage>
        <taxon>Eukaryota</taxon>
        <taxon>Viridiplantae</taxon>
        <taxon>Streptophyta</taxon>
        <taxon>Embryophyta</taxon>
        <taxon>Tracheophyta</taxon>
        <taxon>Spermatophyta</taxon>
        <taxon>Magnoliopsida</taxon>
        <taxon>Liliopsida</taxon>
        <taxon>Zingiberales</taxon>
        <taxon>Musaceae</taxon>
        <taxon>Musa</taxon>
    </lineage>
</organism>
<evidence type="ECO:0000313" key="3">
    <source>
        <dbReference type="Proteomes" id="UP001055439"/>
    </source>
</evidence>
<keyword evidence="3" id="KW-1185">Reference proteome</keyword>
<gene>
    <name evidence="2" type="ORF">MUK42_36403</name>
</gene>
<reference evidence="2" key="1">
    <citation type="submission" date="2022-05" db="EMBL/GenBank/DDBJ databases">
        <title>The Musa troglodytarum L. genome provides insights into the mechanism of non-climacteric behaviour and enrichment of carotenoids.</title>
        <authorList>
            <person name="Wang J."/>
        </authorList>
    </citation>
    <scope>NUCLEOTIDE SEQUENCE</scope>
    <source>
        <tissue evidence="2">Leaf</tissue>
    </source>
</reference>
<protein>
    <submittedName>
        <fullName evidence="2">Uncharacterized protein</fullName>
    </submittedName>
</protein>
<dbReference type="OrthoDB" id="774461at2759"/>